<evidence type="ECO:0008006" key="2">
    <source>
        <dbReference type="Google" id="ProtNLM"/>
    </source>
</evidence>
<dbReference type="AlphaFoldDB" id="A0A6N2REF6"/>
<dbReference type="EMBL" id="CACRTI010000001">
    <property type="protein sequence ID" value="VYS78090.1"/>
    <property type="molecule type" value="Genomic_DNA"/>
</dbReference>
<gene>
    <name evidence="1" type="ORF">CALFYP1_00001</name>
</gene>
<evidence type="ECO:0000313" key="1">
    <source>
        <dbReference type="EMBL" id="VYS78090.1"/>
    </source>
</evidence>
<reference evidence="1" key="1">
    <citation type="submission" date="2019-11" db="EMBL/GenBank/DDBJ databases">
        <authorList>
            <person name="Feng L."/>
        </authorList>
    </citation>
    <scope>NUCLEOTIDE SEQUENCE</scope>
    <source>
        <strain evidence="1">CAmalonaticusLFYP1</strain>
    </source>
</reference>
<proteinExistence type="predicted"/>
<sequence length="214" mass="23978">MTTITKERVAEIIHAAGLEPCDYEEVFGSIKTGEIVAMARIALASLNANPVYQYRERPYSEWMECSERYYQVAKEMNAGFTRILFTATPSPVVPDEVRNKFKAEGLADLLRDVRDYAPLTSEQWETLTNNWHQTFVGLSGENDSCRAAMLQGSQPVSNRDELSSPVIPDGYALVPVEPSMAMLDEFDSIIDYGAEDSKDAWRRLLAAAPQQEAE</sequence>
<name>A0A6N2REF6_CITAM</name>
<dbReference type="RefSeq" id="WP_156594799.1">
    <property type="nucleotide sequence ID" value="NZ_CACRTI010000001.1"/>
</dbReference>
<protein>
    <recommendedName>
        <fullName evidence="2">DUF551 domain-containing protein</fullName>
    </recommendedName>
</protein>
<organism evidence="1">
    <name type="scientific">Citrobacter amalonaticus</name>
    <dbReference type="NCBI Taxonomy" id="35703"/>
    <lineage>
        <taxon>Bacteria</taxon>
        <taxon>Pseudomonadati</taxon>
        <taxon>Pseudomonadota</taxon>
        <taxon>Gammaproteobacteria</taxon>
        <taxon>Enterobacterales</taxon>
        <taxon>Enterobacteriaceae</taxon>
        <taxon>Citrobacter</taxon>
    </lineage>
</organism>
<accession>A0A6N2REF6</accession>